<name>A0A0U5F2P9_9PROT</name>
<evidence type="ECO:0000313" key="2">
    <source>
        <dbReference type="Proteomes" id="UP000068250"/>
    </source>
</evidence>
<accession>A0A0U5F2P9</accession>
<evidence type="ECO:0000313" key="1">
    <source>
        <dbReference type="EMBL" id="CEF53887.1"/>
    </source>
</evidence>
<reference evidence="2" key="1">
    <citation type="submission" date="2014-09" db="EMBL/GenBank/DDBJ databases">
        <authorList>
            <person name="Illeghems K.G."/>
        </authorList>
    </citation>
    <scope>NUCLEOTIDE SEQUENCE [LARGE SCALE GENOMIC DNA]</scope>
    <source>
        <strain evidence="2">LMG 23848T</strain>
    </source>
</reference>
<dbReference type="EMBL" id="LN609302">
    <property type="protein sequence ID" value="CEF53887.1"/>
    <property type="molecule type" value="Genomic_DNA"/>
</dbReference>
<sequence>MCVFVKIKHHYPAQKHLIEYVEEHLSWGVESFNLIV</sequence>
<dbReference type="AlphaFoldDB" id="A0A0U5F2P9"/>
<organism evidence="1 2">
    <name type="scientific">Acetobacter ghanensis</name>
    <dbReference type="NCBI Taxonomy" id="431306"/>
    <lineage>
        <taxon>Bacteria</taxon>
        <taxon>Pseudomonadati</taxon>
        <taxon>Pseudomonadota</taxon>
        <taxon>Alphaproteobacteria</taxon>
        <taxon>Acetobacterales</taxon>
        <taxon>Acetobacteraceae</taxon>
        <taxon>Acetobacter</taxon>
    </lineage>
</organism>
<protein>
    <submittedName>
        <fullName evidence="1">Uncharacterized protein</fullName>
    </submittedName>
</protein>
<gene>
    <name evidence="1" type="ORF">AGA_464</name>
</gene>
<dbReference type="Proteomes" id="UP000068250">
    <property type="component" value="Chromosome I"/>
</dbReference>
<dbReference type="PATRIC" id="fig|431306.5.peg.436"/>
<proteinExistence type="predicted"/>